<organism evidence="2 3">
    <name type="scientific">Carnegiea gigantea</name>
    <dbReference type="NCBI Taxonomy" id="171969"/>
    <lineage>
        <taxon>Eukaryota</taxon>
        <taxon>Viridiplantae</taxon>
        <taxon>Streptophyta</taxon>
        <taxon>Embryophyta</taxon>
        <taxon>Tracheophyta</taxon>
        <taxon>Spermatophyta</taxon>
        <taxon>Magnoliopsida</taxon>
        <taxon>eudicotyledons</taxon>
        <taxon>Gunneridae</taxon>
        <taxon>Pentapetalae</taxon>
        <taxon>Caryophyllales</taxon>
        <taxon>Cactineae</taxon>
        <taxon>Cactaceae</taxon>
        <taxon>Cactoideae</taxon>
        <taxon>Echinocereeae</taxon>
        <taxon>Carnegiea</taxon>
    </lineage>
</organism>
<protein>
    <submittedName>
        <fullName evidence="2">Uncharacterized protein</fullName>
    </submittedName>
</protein>
<reference evidence="2" key="1">
    <citation type="submission" date="2022-04" db="EMBL/GenBank/DDBJ databases">
        <title>Carnegiea gigantea Genome sequencing and assembly v2.</title>
        <authorList>
            <person name="Copetti D."/>
            <person name="Sanderson M.J."/>
            <person name="Burquez A."/>
            <person name="Wojciechowski M.F."/>
        </authorList>
    </citation>
    <scope>NUCLEOTIDE SEQUENCE</scope>
    <source>
        <strain evidence="2">SGP5-SGP5p</strain>
        <tissue evidence="2">Aerial part</tissue>
    </source>
</reference>
<evidence type="ECO:0000313" key="3">
    <source>
        <dbReference type="Proteomes" id="UP001153076"/>
    </source>
</evidence>
<sequence length="153" mass="17030">MSGFTLSNAKEAVRDFHIPEMVQAIFYAMVVNESLELGFLSRDLVECLKSALEGLQWFIFEAWLQLNRHALLWAYYHKQVDLRTSPEPAGDQEESSGSSGTPPPSSNDETGGRGTFLKVQLFDPIGQEKLTPGGPVSRGRDRRDALPRSAQSF</sequence>
<accession>A0A9Q1Q6K0</accession>
<feature type="region of interest" description="Disordered" evidence="1">
    <location>
        <begin position="84"/>
        <end position="153"/>
    </location>
</feature>
<keyword evidence="3" id="KW-1185">Reference proteome</keyword>
<comment type="caution">
    <text evidence="2">The sequence shown here is derived from an EMBL/GenBank/DDBJ whole genome shotgun (WGS) entry which is preliminary data.</text>
</comment>
<name>A0A9Q1Q6K0_9CARY</name>
<gene>
    <name evidence="2" type="ORF">Cgig2_028056</name>
</gene>
<dbReference type="Proteomes" id="UP001153076">
    <property type="component" value="Unassembled WGS sequence"/>
</dbReference>
<dbReference type="AlphaFoldDB" id="A0A9Q1Q6K0"/>
<proteinExistence type="predicted"/>
<evidence type="ECO:0000256" key="1">
    <source>
        <dbReference type="SAM" id="MobiDB-lite"/>
    </source>
</evidence>
<evidence type="ECO:0000313" key="2">
    <source>
        <dbReference type="EMBL" id="KAJ8430170.1"/>
    </source>
</evidence>
<dbReference type="EMBL" id="JAKOGI010000817">
    <property type="protein sequence ID" value="KAJ8430170.1"/>
    <property type="molecule type" value="Genomic_DNA"/>
</dbReference>